<reference evidence="5 6" key="1">
    <citation type="submission" date="2021-01" db="EMBL/GenBank/DDBJ databases">
        <title>C459-1 draft genome sequence.</title>
        <authorList>
            <person name="Zhang X.-F."/>
        </authorList>
    </citation>
    <scope>NUCLEOTIDE SEQUENCE [LARGE SCALE GENOMIC DNA]</scope>
    <source>
        <strain evidence="6">C459-1</strain>
    </source>
</reference>
<dbReference type="InterPro" id="IPR053888">
    <property type="entry name" value="MRM3-like_sub_bind"/>
</dbReference>
<dbReference type="InterPro" id="IPR029026">
    <property type="entry name" value="tRNA_m1G_MTases_N"/>
</dbReference>
<dbReference type="InterPro" id="IPR051259">
    <property type="entry name" value="rRNA_Methyltransferase"/>
</dbReference>
<dbReference type="Pfam" id="PF00588">
    <property type="entry name" value="SpoU_methylase"/>
    <property type="match status" value="1"/>
</dbReference>
<evidence type="ECO:0000313" key="5">
    <source>
        <dbReference type="EMBL" id="MBL1411153.1"/>
    </source>
</evidence>
<dbReference type="PANTHER" id="PTHR43191:SF2">
    <property type="entry name" value="RRNA METHYLTRANSFERASE 3, MITOCHONDRIAL"/>
    <property type="match status" value="1"/>
</dbReference>
<evidence type="ECO:0000256" key="3">
    <source>
        <dbReference type="ARBA" id="ARBA00022679"/>
    </source>
</evidence>
<sequence>MLSKAQISLITSLQHKKFRTKHGLFIVEGIKSVTEFVHSSYKVQKIFATDQACAKLPKIPQSIKPIKIPESDFNKVSTLKTPQGALALVEIPEPQQINLKNFKNRHTLVLDDIQDPGNLGTIIRTAEWFGIQQIVCSNGTVDAYNTKVVQATMGSLSRVQLYYTDIRDLILQEEIPTFGALLHGQSIYEVDFGKEGLIIMGNEGNGISSELIPALKTAVTIPRIGRAESLNVAVATTIFCSELARQHLKK</sequence>
<proteinExistence type="inferred from homology"/>
<dbReference type="SMART" id="SM00967">
    <property type="entry name" value="SpoU_sub_bind"/>
    <property type="match status" value="1"/>
</dbReference>
<dbReference type="GO" id="GO:0008168">
    <property type="term" value="F:methyltransferase activity"/>
    <property type="evidence" value="ECO:0007669"/>
    <property type="project" value="UniProtKB-KW"/>
</dbReference>
<keyword evidence="2 5" id="KW-0489">Methyltransferase</keyword>
<dbReference type="GO" id="GO:0032259">
    <property type="term" value="P:methylation"/>
    <property type="evidence" value="ECO:0007669"/>
    <property type="project" value="UniProtKB-KW"/>
</dbReference>
<feature type="domain" description="RNA 2-O ribose methyltransferase substrate binding" evidence="4">
    <location>
        <begin position="26"/>
        <end position="95"/>
    </location>
</feature>
<keyword evidence="6" id="KW-1185">Reference proteome</keyword>
<dbReference type="PANTHER" id="PTHR43191">
    <property type="entry name" value="RRNA METHYLTRANSFERASE 3"/>
    <property type="match status" value="1"/>
</dbReference>
<dbReference type="SUPFAM" id="SSF75217">
    <property type="entry name" value="alpha/beta knot"/>
    <property type="match status" value="1"/>
</dbReference>
<organism evidence="5 6">
    <name type="scientific">Sphingobacterium faecale</name>
    <dbReference type="NCBI Taxonomy" id="2803775"/>
    <lineage>
        <taxon>Bacteria</taxon>
        <taxon>Pseudomonadati</taxon>
        <taxon>Bacteroidota</taxon>
        <taxon>Sphingobacteriia</taxon>
        <taxon>Sphingobacteriales</taxon>
        <taxon>Sphingobacteriaceae</taxon>
        <taxon>Sphingobacterium</taxon>
    </lineage>
</organism>
<dbReference type="InterPro" id="IPR013123">
    <property type="entry name" value="SpoU_subst-bd"/>
</dbReference>
<name>A0ABS1R903_9SPHI</name>
<dbReference type="InterPro" id="IPR001537">
    <property type="entry name" value="SpoU_MeTrfase"/>
</dbReference>
<dbReference type="SUPFAM" id="SSF55315">
    <property type="entry name" value="L30e-like"/>
    <property type="match status" value="1"/>
</dbReference>
<dbReference type="RefSeq" id="WP_202104884.1">
    <property type="nucleotide sequence ID" value="NZ_JAERTY010000013.1"/>
</dbReference>
<dbReference type="Gene3D" id="3.40.1280.10">
    <property type="match status" value="1"/>
</dbReference>
<accession>A0ABS1R903</accession>
<evidence type="ECO:0000256" key="2">
    <source>
        <dbReference type="ARBA" id="ARBA00022603"/>
    </source>
</evidence>
<dbReference type="Proteomes" id="UP000625283">
    <property type="component" value="Unassembled WGS sequence"/>
</dbReference>
<dbReference type="Pfam" id="PF22435">
    <property type="entry name" value="MRM3-like_sub_bind"/>
    <property type="match status" value="1"/>
</dbReference>
<dbReference type="EMBL" id="JAERTY010000013">
    <property type="protein sequence ID" value="MBL1411153.1"/>
    <property type="molecule type" value="Genomic_DNA"/>
</dbReference>
<evidence type="ECO:0000313" key="6">
    <source>
        <dbReference type="Proteomes" id="UP000625283"/>
    </source>
</evidence>
<gene>
    <name evidence="5" type="ORF">JKG61_20520</name>
</gene>
<dbReference type="CDD" id="cd18109">
    <property type="entry name" value="SpoU-like_RNA-MTase"/>
    <property type="match status" value="1"/>
</dbReference>
<dbReference type="Gene3D" id="3.30.1330.30">
    <property type="match status" value="1"/>
</dbReference>
<comment type="caution">
    <text evidence="5">The sequence shown here is derived from an EMBL/GenBank/DDBJ whole genome shotgun (WGS) entry which is preliminary data.</text>
</comment>
<keyword evidence="3" id="KW-0808">Transferase</keyword>
<dbReference type="InterPro" id="IPR029064">
    <property type="entry name" value="Ribosomal_eL30-like_sf"/>
</dbReference>
<evidence type="ECO:0000256" key="1">
    <source>
        <dbReference type="ARBA" id="ARBA00007228"/>
    </source>
</evidence>
<dbReference type="InterPro" id="IPR029028">
    <property type="entry name" value="Alpha/beta_knot_MTases"/>
</dbReference>
<comment type="similarity">
    <text evidence="1">Belongs to the class IV-like SAM-binding methyltransferase superfamily. RNA methyltransferase TrmH family.</text>
</comment>
<protein>
    <submittedName>
        <fullName evidence="5">RNA methyltransferase</fullName>
    </submittedName>
</protein>
<evidence type="ECO:0000259" key="4">
    <source>
        <dbReference type="SMART" id="SM00967"/>
    </source>
</evidence>